<organism evidence="2 3">
    <name type="scientific">Streptomyces synnematoformans</name>
    <dbReference type="NCBI Taxonomy" id="415721"/>
    <lineage>
        <taxon>Bacteria</taxon>
        <taxon>Bacillati</taxon>
        <taxon>Actinomycetota</taxon>
        <taxon>Actinomycetes</taxon>
        <taxon>Kitasatosporales</taxon>
        <taxon>Streptomycetaceae</taxon>
        <taxon>Streptomyces</taxon>
    </lineage>
</organism>
<reference evidence="2 3" key="1">
    <citation type="journal article" date="2019" name="Int. J. Syst. Evol. Microbiol.">
        <title>The Global Catalogue of Microorganisms (GCM) 10K type strain sequencing project: providing services to taxonomists for standard genome sequencing and annotation.</title>
        <authorList>
            <consortium name="The Broad Institute Genomics Platform"/>
            <consortium name="The Broad Institute Genome Sequencing Center for Infectious Disease"/>
            <person name="Wu L."/>
            <person name="Ma J."/>
        </authorList>
    </citation>
    <scope>NUCLEOTIDE SEQUENCE [LARGE SCALE GENOMIC DNA]</scope>
    <source>
        <strain evidence="2 3">JCM 15481</strain>
    </source>
</reference>
<evidence type="ECO:0000313" key="2">
    <source>
        <dbReference type="EMBL" id="GAA1517802.1"/>
    </source>
</evidence>
<feature type="transmembrane region" description="Helical" evidence="1">
    <location>
        <begin position="32"/>
        <end position="52"/>
    </location>
</feature>
<proteinExistence type="predicted"/>
<dbReference type="Pfam" id="PF11303">
    <property type="entry name" value="DUF3105"/>
    <property type="match status" value="1"/>
</dbReference>
<keyword evidence="1" id="KW-0472">Membrane</keyword>
<protein>
    <submittedName>
        <fullName evidence="2">DUF3105 domain-containing protein</fullName>
    </submittedName>
</protein>
<comment type="caution">
    <text evidence="2">The sequence shown here is derived from an EMBL/GenBank/DDBJ whole genome shotgun (WGS) entry which is preliminary data.</text>
</comment>
<dbReference type="InterPro" id="IPR021454">
    <property type="entry name" value="DUF3105"/>
</dbReference>
<accession>A0ABN2AG61</accession>
<dbReference type="Proteomes" id="UP001500443">
    <property type="component" value="Unassembled WGS sequence"/>
</dbReference>
<evidence type="ECO:0000313" key="3">
    <source>
        <dbReference type="Proteomes" id="UP001500443"/>
    </source>
</evidence>
<dbReference type="EMBL" id="BAAAPF010000629">
    <property type="protein sequence ID" value="GAA1517802.1"/>
    <property type="molecule type" value="Genomic_DNA"/>
</dbReference>
<keyword evidence="1" id="KW-0812">Transmembrane</keyword>
<sequence length="209" mass="22716">MGTAKSKAAARRARAEELRRREAARERRSKQFMYLAVAVVVLATAVGGWFIVDAAREEDKAAAAPVKGEQSWPDLEQGHVTEDVDYEMTPPAGGVHDPAWQNCNGDVYDKPIRDENAVHALEHGAVWVTYTDKAADADVKALAERVGKTPYSMLSPYPDQDGTITLTAWGRQLTVEKASDPRVGKFFEKYVQGPQTPEQGAACTGGKGA</sequence>
<evidence type="ECO:0000256" key="1">
    <source>
        <dbReference type="SAM" id="Phobius"/>
    </source>
</evidence>
<gene>
    <name evidence="2" type="ORF">GCM10009802_67840</name>
</gene>
<name>A0ABN2AG61_9ACTN</name>
<dbReference type="RefSeq" id="WP_344296354.1">
    <property type="nucleotide sequence ID" value="NZ_BAAAPF010000629.1"/>
</dbReference>
<keyword evidence="3" id="KW-1185">Reference proteome</keyword>
<keyword evidence="1" id="KW-1133">Transmembrane helix</keyword>